<evidence type="ECO:0000256" key="4">
    <source>
        <dbReference type="ARBA" id="ARBA00022695"/>
    </source>
</evidence>
<dbReference type="SUPFAM" id="SSF56399">
    <property type="entry name" value="ADP-ribosylation"/>
    <property type="match status" value="1"/>
</dbReference>
<evidence type="ECO:0000313" key="11">
    <source>
        <dbReference type="EMBL" id="KAF4116660.1"/>
    </source>
</evidence>
<comment type="catalytic activity">
    <reaction evidence="9 10">
        <text>L-arginyl-[protein] + NAD(+) = N(omega)-(ADP-D-ribosyl)-L-arginyl-[protein] + nicotinamide + H(+)</text>
        <dbReference type="Rhea" id="RHEA:19149"/>
        <dbReference type="Rhea" id="RHEA-COMP:10532"/>
        <dbReference type="Rhea" id="RHEA-COMP:15087"/>
        <dbReference type="ChEBI" id="CHEBI:15378"/>
        <dbReference type="ChEBI" id="CHEBI:17154"/>
        <dbReference type="ChEBI" id="CHEBI:29965"/>
        <dbReference type="ChEBI" id="CHEBI:57540"/>
        <dbReference type="ChEBI" id="CHEBI:142554"/>
        <dbReference type="EC" id="2.4.2.31"/>
    </reaction>
</comment>
<dbReference type="InterPro" id="IPR050999">
    <property type="entry name" value="ADP-ribosyltransferase_ARG"/>
</dbReference>
<evidence type="ECO:0000256" key="5">
    <source>
        <dbReference type="ARBA" id="ARBA00022729"/>
    </source>
</evidence>
<evidence type="ECO:0000256" key="7">
    <source>
        <dbReference type="ARBA" id="ARBA00023027"/>
    </source>
</evidence>
<reference evidence="11 12" key="1">
    <citation type="submission" date="2020-04" db="EMBL/GenBank/DDBJ databases">
        <title>Chromosome-level genome assembly of a cyprinid fish Onychostoma macrolepis by integration of Nanopore Sequencing, Bionano and Hi-C technology.</title>
        <authorList>
            <person name="Wang D."/>
        </authorList>
    </citation>
    <scope>NUCLEOTIDE SEQUENCE [LARGE SCALE GENOMIC DNA]</scope>
    <source>
        <strain evidence="11">SWU-2019</strain>
        <tissue evidence="11">Muscle</tissue>
    </source>
</reference>
<dbReference type="FunFam" id="3.90.176.10:FF:000001">
    <property type="entry name" value="NAD(P)(+)--arginine ADP-ribosyltransferase"/>
    <property type="match status" value="1"/>
</dbReference>
<dbReference type="GO" id="GO:0106274">
    <property type="term" value="F:NAD+-protein-arginine ADP-ribosyltransferase activity"/>
    <property type="evidence" value="ECO:0007669"/>
    <property type="project" value="UniProtKB-EC"/>
</dbReference>
<dbReference type="PROSITE" id="PS51996">
    <property type="entry name" value="TR_MART"/>
    <property type="match status" value="1"/>
</dbReference>
<dbReference type="Pfam" id="PF01129">
    <property type="entry name" value="ART"/>
    <property type="match status" value="1"/>
</dbReference>
<evidence type="ECO:0000256" key="10">
    <source>
        <dbReference type="RuleBase" id="RU361228"/>
    </source>
</evidence>
<dbReference type="EC" id="2.4.2.31" evidence="10"/>
<keyword evidence="2 10" id="KW-0328">Glycosyltransferase</keyword>
<comment type="caution">
    <text evidence="11">The sequence shown here is derived from an EMBL/GenBank/DDBJ whole genome shotgun (WGS) entry which is preliminary data.</text>
</comment>
<dbReference type="Gene3D" id="3.90.176.10">
    <property type="entry name" value="Toxin ADP-ribosyltransferase, Chain A, domain 1"/>
    <property type="match status" value="1"/>
</dbReference>
<dbReference type="AlphaFoldDB" id="A0A7J6DBN1"/>
<sequence>MLLVIEALLLILAALGQDNRTAATDERQIFPLDMAENSVDDKFDWCTKKMELRVQTEFLKKEMNSNSVFAKVWKDAEQNHKPPGDNLSKNHSVAIYAYTNSAFDLYQLFNDAVRSGKQKYTEEKYAWYSLHFWLTEAIQILKKTQTKCYTTYRGTWVEFDKNVKGKEIRFGSFTSSSLDLKEAVRFGTKSCFEIRTCQGADLTKHSRFPGEKEVLIPPYETFKVTDMKTKTDLKDLWCDTVFTLKNYKTRSFLNCAVAHNTGNQVFMNVLLILTLLCYLFNY</sequence>
<feature type="chain" id="PRO_5029937995" description="NAD(P)(+)--arginine ADP-ribosyltransferase" evidence="10">
    <location>
        <begin position="17"/>
        <end position="282"/>
    </location>
</feature>
<keyword evidence="4" id="KW-0548">Nucleotidyltransferase</keyword>
<gene>
    <name evidence="11" type="ORF">G5714_004149</name>
</gene>
<dbReference type="PANTHER" id="PTHR10339">
    <property type="entry name" value="ADP-RIBOSYLTRANSFERASE"/>
    <property type="match status" value="1"/>
</dbReference>
<evidence type="ECO:0000256" key="6">
    <source>
        <dbReference type="ARBA" id="ARBA00022857"/>
    </source>
</evidence>
<name>A0A7J6DBN1_9TELE</name>
<keyword evidence="8" id="KW-1015">Disulfide bond</keyword>
<keyword evidence="3 10" id="KW-0808">Transferase</keyword>
<accession>A0A7J6DBN1</accession>
<proteinExistence type="inferred from homology"/>
<keyword evidence="12" id="KW-1185">Reference proteome</keyword>
<evidence type="ECO:0000313" key="12">
    <source>
        <dbReference type="Proteomes" id="UP000579812"/>
    </source>
</evidence>
<dbReference type="GO" id="GO:0003950">
    <property type="term" value="F:NAD+ poly-ADP-ribosyltransferase activity"/>
    <property type="evidence" value="ECO:0007669"/>
    <property type="project" value="TreeGrafter"/>
</dbReference>
<evidence type="ECO:0000256" key="8">
    <source>
        <dbReference type="ARBA" id="ARBA00023157"/>
    </source>
</evidence>
<protein>
    <recommendedName>
        <fullName evidence="10">NAD(P)(+)--arginine ADP-ribosyltransferase</fullName>
        <ecNumber evidence="10">2.4.2.31</ecNumber>
    </recommendedName>
    <alternativeName>
        <fullName evidence="10">Mono(ADP-ribosyl)transferase</fullName>
    </alternativeName>
</protein>
<keyword evidence="7 10" id="KW-0520">NAD</keyword>
<dbReference type="PANTHER" id="PTHR10339:SF27">
    <property type="entry name" value="NAD(P)(+)--ARGININE ADP-RIBOSYLTRANSFERASE"/>
    <property type="match status" value="1"/>
</dbReference>
<evidence type="ECO:0000256" key="9">
    <source>
        <dbReference type="ARBA" id="ARBA00047597"/>
    </source>
</evidence>
<dbReference type="OrthoDB" id="423533at2759"/>
<dbReference type="Proteomes" id="UP000579812">
    <property type="component" value="Unassembled WGS sequence"/>
</dbReference>
<dbReference type="InterPro" id="IPR000768">
    <property type="entry name" value="ART"/>
</dbReference>
<organism evidence="11 12">
    <name type="scientific">Onychostoma macrolepis</name>
    <dbReference type="NCBI Taxonomy" id="369639"/>
    <lineage>
        <taxon>Eukaryota</taxon>
        <taxon>Metazoa</taxon>
        <taxon>Chordata</taxon>
        <taxon>Craniata</taxon>
        <taxon>Vertebrata</taxon>
        <taxon>Euteleostomi</taxon>
        <taxon>Actinopterygii</taxon>
        <taxon>Neopterygii</taxon>
        <taxon>Teleostei</taxon>
        <taxon>Ostariophysi</taxon>
        <taxon>Cypriniformes</taxon>
        <taxon>Cyprinidae</taxon>
        <taxon>Acrossocheilinae</taxon>
        <taxon>Onychostoma</taxon>
    </lineage>
</organism>
<evidence type="ECO:0000256" key="1">
    <source>
        <dbReference type="ARBA" id="ARBA00009558"/>
    </source>
</evidence>
<dbReference type="GO" id="GO:0016779">
    <property type="term" value="F:nucleotidyltransferase activity"/>
    <property type="evidence" value="ECO:0007669"/>
    <property type="project" value="UniProtKB-KW"/>
</dbReference>
<dbReference type="EMBL" id="JAAMOB010000003">
    <property type="protein sequence ID" value="KAF4116660.1"/>
    <property type="molecule type" value="Genomic_DNA"/>
</dbReference>
<evidence type="ECO:0000256" key="2">
    <source>
        <dbReference type="ARBA" id="ARBA00022676"/>
    </source>
</evidence>
<dbReference type="PRINTS" id="PR00970">
    <property type="entry name" value="RIBTRNSFRASE"/>
</dbReference>
<feature type="signal peptide" evidence="10">
    <location>
        <begin position="1"/>
        <end position="16"/>
    </location>
</feature>
<keyword evidence="5 10" id="KW-0732">Signal</keyword>
<keyword evidence="6 10" id="KW-0521">NADP</keyword>
<comment type="similarity">
    <text evidence="1 10">Belongs to the Arg-specific ADP-ribosyltransferase family.</text>
</comment>
<evidence type="ECO:0000256" key="3">
    <source>
        <dbReference type="ARBA" id="ARBA00022679"/>
    </source>
</evidence>